<dbReference type="InterPro" id="IPR001031">
    <property type="entry name" value="Thioesterase"/>
</dbReference>
<protein>
    <submittedName>
        <fullName evidence="4">Thioesterase domain-containing protein</fullName>
    </submittedName>
</protein>
<dbReference type="Gene3D" id="3.40.50.1820">
    <property type="entry name" value="alpha/beta hydrolase"/>
    <property type="match status" value="1"/>
</dbReference>
<gene>
    <name evidence="4" type="ORF">ABT322_14395</name>
</gene>
<organism evidence="4 5">
    <name type="scientific">Streptomyces flaveolus</name>
    <dbReference type="NCBI Taxonomy" id="67297"/>
    <lineage>
        <taxon>Bacteria</taxon>
        <taxon>Bacillati</taxon>
        <taxon>Actinomycetota</taxon>
        <taxon>Actinomycetes</taxon>
        <taxon>Kitasatosporales</taxon>
        <taxon>Streptomycetaceae</taxon>
        <taxon>Streptomyces</taxon>
    </lineage>
</organism>
<dbReference type="PANTHER" id="PTHR11487">
    <property type="entry name" value="THIOESTERASE"/>
    <property type="match status" value="1"/>
</dbReference>
<sequence length="297" mass="30535">MRVRTGPRDAAERSGGHRRWTVPLRPARTDARARVVLFPHAGAGPAPYRPLADLLPGDLDVLGVLPPGREQRDAEAPRYTPEDAVAGVTRELAASTADPGAAAPPTVLYGHSLGSLLAVLTADAADRPVVAPAGGGGCAELVLTCGMPGTRGLSRRGGGRPPATLTAVFAGHGLPADALTAPDLTAERRVLAHDLLVAHRALAAVDPVRLRRPVTVLSGADDPLVPAVTLPLWAPFTTGPFRGRVVEGGHFFPFAPQGRDLVAAELTAAARRAAAGRPSPAGRSRKGGRGIAVTRAA</sequence>
<comment type="similarity">
    <text evidence="1">Belongs to the thioesterase family.</text>
</comment>
<dbReference type="InterPro" id="IPR012223">
    <property type="entry name" value="TEII"/>
</dbReference>
<evidence type="ECO:0000313" key="5">
    <source>
        <dbReference type="Proteomes" id="UP001490330"/>
    </source>
</evidence>
<accession>A0ABV1VEM3</accession>
<comment type="caution">
    <text evidence="4">The sequence shown here is derived from an EMBL/GenBank/DDBJ whole genome shotgun (WGS) entry which is preliminary data.</text>
</comment>
<dbReference type="RefSeq" id="WP_350720299.1">
    <property type="nucleotide sequence ID" value="NZ_JBEPCO010000019.1"/>
</dbReference>
<reference evidence="4 5" key="1">
    <citation type="submission" date="2024-06" db="EMBL/GenBank/DDBJ databases">
        <title>The Natural Products Discovery Center: Release of the First 8490 Sequenced Strains for Exploring Actinobacteria Biosynthetic Diversity.</title>
        <authorList>
            <person name="Kalkreuter E."/>
            <person name="Kautsar S.A."/>
            <person name="Yang D."/>
            <person name="Bader C.D."/>
            <person name="Teijaro C.N."/>
            <person name="Fluegel L."/>
            <person name="Davis C.M."/>
            <person name="Simpson J.R."/>
            <person name="Lauterbach L."/>
            <person name="Steele A.D."/>
            <person name="Gui C."/>
            <person name="Meng S."/>
            <person name="Li G."/>
            <person name="Viehrig K."/>
            <person name="Ye F."/>
            <person name="Su P."/>
            <person name="Kiefer A.F."/>
            <person name="Nichols A."/>
            <person name="Cepeda A.J."/>
            <person name="Yan W."/>
            <person name="Fan B."/>
            <person name="Jiang Y."/>
            <person name="Adhikari A."/>
            <person name="Zheng C.-J."/>
            <person name="Schuster L."/>
            <person name="Cowan T.M."/>
            <person name="Smanski M.J."/>
            <person name="Chevrette M.G."/>
            <person name="De Carvalho L.P.S."/>
            <person name="Shen B."/>
        </authorList>
    </citation>
    <scope>NUCLEOTIDE SEQUENCE [LARGE SCALE GENOMIC DNA]</scope>
    <source>
        <strain evidence="4 5">NPDC000632</strain>
    </source>
</reference>
<dbReference type="EMBL" id="JBEPCV010000011">
    <property type="protein sequence ID" value="MER6904945.1"/>
    <property type="molecule type" value="Genomic_DNA"/>
</dbReference>
<dbReference type="Pfam" id="PF00975">
    <property type="entry name" value="Thioesterase"/>
    <property type="match status" value="1"/>
</dbReference>
<feature type="region of interest" description="Disordered" evidence="2">
    <location>
        <begin position="1"/>
        <end position="20"/>
    </location>
</feature>
<feature type="compositionally biased region" description="Low complexity" evidence="2">
    <location>
        <begin position="272"/>
        <end position="282"/>
    </location>
</feature>
<keyword evidence="5" id="KW-1185">Reference proteome</keyword>
<evidence type="ECO:0000256" key="1">
    <source>
        <dbReference type="ARBA" id="ARBA00007169"/>
    </source>
</evidence>
<dbReference type="Proteomes" id="UP001490330">
    <property type="component" value="Unassembled WGS sequence"/>
</dbReference>
<dbReference type="InterPro" id="IPR029058">
    <property type="entry name" value="AB_hydrolase_fold"/>
</dbReference>
<dbReference type="SUPFAM" id="SSF53474">
    <property type="entry name" value="alpha/beta-Hydrolases"/>
    <property type="match status" value="1"/>
</dbReference>
<dbReference type="PANTHER" id="PTHR11487:SF0">
    <property type="entry name" value="S-ACYL FATTY ACID SYNTHASE THIOESTERASE, MEDIUM CHAIN"/>
    <property type="match status" value="1"/>
</dbReference>
<feature type="compositionally biased region" description="Basic and acidic residues" evidence="2">
    <location>
        <begin position="1"/>
        <end position="15"/>
    </location>
</feature>
<evidence type="ECO:0000259" key="3">
    <source>
        <dbReference type="Pfam" id="PF00975"/>
    </source>
</evidence>
<feature type="region of interest" description="Disordered" evidence="2">
    <location>
        <begin position="272"/>
        <end position="297"/>
    </location>
</feature>
<name>A0ABV1VEM3_9ACTN</name>
<proteinExistence type="inferred from homology"/>
<feature type="domain" description="Thioesterase" evidence="3">
    <location>
        <begin position="34"/>
        <end position="263"/>
    </location>
</feature>
<evidence type="ECO:0000313" key="4">
    <source>
        <dbReference type="EMBL" id="MER6904945.1"/>
    </source>
</evidence>
<evidence type="ECO:0000256" key="2">
    <source>
        <dbReference type="SAM" id="MobiDB-lite"/>
    </source>
</evidence>